<protein>
    <submittedName>
        <fullName evidence="2">Uncharacterized protein</fullName>
    </submittedName>
</protein>
<keyword evidence="3" id="KW-1185">Reference proteome</keyword>
<accession>A0A2T7A101</accession>
<evidence type="ECO:0000256" key="1">
    <source>
        <dbReference type="SAM" id="MobiDB-lite"/>
    </source>
</evidence>
<name>A0A2T7A101_TUBBO</name>
<gene>
    <name evidence="2" type="ORF">B9Z19DRAFT_1077181</name>
</gene>
<proteinExistence type="predicted"/>
<dbReference type="Proteomes" id="UP000244722">
    <property type="component" value="Unassembled WGS sequence"/>
</dbReference>
<dbReference type="AlphaFoldDB" id="A0A2T7A101"/>
<evidence type="ECO:0000313" key="3">
    <source>
        <dbReference type="Proteomes" id="UP000244722"/>
    </source>
</evidence>
<reference evidence="2 3" key="1">
    <citation type="submission" date="2017-04" db="EMBL/GenBank/DDBJ databases">
        <title>Draft genome sequence of Tuber borchii Vittad., a whitish edible truffle.</title>
        <authorList>
            <consortium name="DOE Joint Genome Institute"/>
            <person name="Murat C."/>
            <person name="Kuo A."/>
            <person name="Barry K.W."/>
            <person name="Clum A."/>
            <person name="Dockter R.B."/>
            <person name="Fauchery L."/>
            <person name="Iotti M."/>
            <person name="Kohler A."/>
            <person name="Labutti K."/>
            <person name="Lindquist E.A."/>
            <person name="Lipzen A."/>
            <person name="Ohm R.A."/>
            <person name="Wang M."/>
            <person name="Grigoriev I.V."/>
            <person name="Zambonelli A."/>
            <person name="Martin F.M."/>
        </authorList>
    </citation>
    <scope>NUCLEOTIDE SEQUENCE [LARGE SCALE GENOMIC DNA]</scope>
    <source>
        <strain evidence="2 3">Tbo3840</strain>
    </source>
</reference>
<sequence length="65" mass="7514">MPFRTVHRTINPCRVPREIPISYLYHTDIGISPTRPPYQLPTQYPYDNPSNPPTCLQRGSLKFGN</sequence>
<dbReference type="EMBL" id="NESQ01000045">
    <property type="protein sequence ID" value="PUU81409.1"/>
    <property type="molecule type" value="Genomic_DNA"/>
</dbReference>
<evidence type="ECO:0000313" key="2">
    <source>
        <dbReference type="EMBL" id="PUU81409.1"/>
    </source>
</evidence>
<comment type="caution">
    <text evidence="2">The sequence shown here is derived from an EMBL/GenBank/DDBJ whole genome shotgun (WGS) entry which is preliminary data.</text>
</comment>
<organism evidence="2 3">
    <name type="scientific">Tuber borchii</name>
    <name type="common">White truffle</name>
    <dbReference type="NCBI Taxonomy" id="42251"/>
    <lineage>
        <taxon>Eukaryota</taxon>
        <taxon>Fungi</taxon>
        <taxon>Dikarya</taxon>
        <taxon>Ascomycota</taxon>
        <taxon>Pezizomycotina</taxon>
        <taxon>Pezizomycetes</taxon>
        <taxon>Pezizales</taxon>
        <taxon>Tuberaceae</taxon>
        <taxon>Tuber</taxon>
    </lineage>
</organism>
<feature type="region of interest" description="Disordered" evidence="1">
    <location>
        <begin position="43"/>
        <end position="65"/>
    </location>
</feature>